<keyword evidence="2" id="KW-0479">Metal-binding</keyword>
<evidence type="ECO:0000256" key="2">
    <source>
        <dbReference type="PIRSR" id="PIRSR005902-1"/>
    </source>
</evidence>
<dbReference type="AlphaFoldDB" id="A0A1F8F4N8"/>
<dbReference type="CDD" id="cd01310">
    <property type="entry name" value="TatD_DNAse"/>
    <property type="match status" value="1"/>
</dbReference>
<dbReference type="Gene3D" id="3.20.20.140">
    <property type="entry name" value="Metal-dependent hydrolases"/>
    <property type="match status" value="1"/>
</dbReference>
<protein>
    <recommendedName>
        <fullName evidence="5">Hydrolase TatD</fullName>
    </recommendedName>
</protein>
<gene>
    <name evidence="3" type="ORF">A2750_01365</name>
</gene>
<evidence type="ECO:0000313" key="3">
    <source>
        <dbReference type="EMBL" id="OGN08083.1"/>
    </source>
</evidence>
<dbReference type="PANTHER" id="PTHR46124:SF2">
    <property type="entry name" value="D-AMINOACYL-TRNA DEACYLASE"/>
    <property type="match status" value="1"/>
</dbReference>
<dbReference type="GO" id="GO:0005829">
    <property type="term" value="C:cytosol"/>
    <property type="evidence" value="ECO:0007669"/>
    <property type="project" value="TreeGrafter"/>
</dbReference>
<evidence type="ECO:0000256" key="1">
    <source>
        <dbReference type="ARBA" id="ARBA00022801"/>
    </source>
</evidence>
<feature type="binding site" evidence="2">
    <location>
        <position position="109"/>
    </location>
    <ligand>
        <name>a divalent metal cation</name>
        <dbReference type="ChEBI" id="CHEBI:60240"/>
        <label>1</label>
    </ligand>
</feature>
<keyword evidence="1" id="KW-0378">Hydrolase</keyword>
<dbReference type="GO" id="GO:0016788">
    <property type="term" value="F:hydrolase activity, acting on ester bonds"/>
    <property type="evidence" value="ECO:0007669"/>
    <property type="project" value="InterPro"/>
</dbReference>
<reference evidence="3 4" key="1">
    <citation type="journal article" date="2016" name="Nat. Commun.">
        <title>Thousands of microbial genomes shed light on interconnected biogeochemical processes in an aquifer system.</title>
        <authorList>
            <person name="Anantharaman K."/>
            <person name="Brown C.T."/>
            <person name="Hug L.A."/>
            <person name="Sharon I."/>
            <person name="Castelle C.J."/>
            <person name="Probst A.J."/>
            <person name="Thomas B.C."/>
            <person name="Singh A."/>
            <person name="Wilkins M.J."/>
            <person name="Karaoz U."/>
            <person name="Brodie E.L."/>
            <person name="Williams K.H."/>
            <person name="Hubbard S.S."/>
            <person name="Banfield J.F."/>
        </authorList>
    </citation>
    <scope>NUCLEOTIDE SEQUENCE [LARGE SCALE GENOMIC DNA]</scope>
</reference>
<feature type="binding site" evidence="2">
    <location>
        <position position="227"/>
    </location>
    <ligand>
        <name>a divalent metal cation</name>
        <dbReference type="ChEBI" id="CHEBI:60240"/>
        <label>1</label>
    </ligand>
</feature>
<accession>A0A1F8F4N8</accession>
<dbReference type="Proteomes" id="UP000178023">
    <property type="component" value="Unassembled WGS sequence"/>
</dbReference>
<name>A0A1F8F4N8_9BACT</name>
<comment type="caution">
    <text evidence="3">The sequence shown here is derived from an EMBL/GenBank/DDBJ whole genome shotgun (WGS) entry which is preliminary data.</text>
</comment>
<dbReference type="PIRSF" id="PIRSF005902">
    <property type="entry name" value="DNase_TatD"/>
    <property type="match status" value="1"/>
</dbReference>
<feature type="binding site" evidence="2">
    <location>
        <position position="9"/>
    </location>
    <ligand>
        <name>a divalent metal cation</name>
        <dbReference type="ChEBI" id="CHEBI:60240"/>
        <label>1</label>
    </ligand>
</feature>
<evidence type="ECO:0008006" key="5">
    <source>
        <dbReference type="Google" id="ProtNLM"/>
    </source>
</evidence>
<dbReference type="InterPro" id="IPR018228">
    <property type="entry name" value="DNase_TatD-rel_CS"/>
</dbReference>
<feature type="binding site" evidence="2">
    <location>
        <position position="7"/>
    </location>
    <ligand>
        <name>a divalent metal cation</name>
        <dbReference type="ChEBI" id="CHEBI:60240"/>
        <label>1</label>
    </ligand>
</feature>
<dbReference type="SUPFAM" id="SSF51556">
    <property type="entry name" value="Metallo-dependent hydrolases"/>
    <property type="match status" value="1"/>
</dbReference>
<feature type="binding site" evidence="2">
    <location>
        <position position="149"/>
    </location>
    <ligand>
        <name>a divalent metal cation</name>
        <dbReference type="ChEBI" id="CHEBI:60240"/>
        <label>2</label>
    </ligand>
</feature>
<dbReference type="GO" id="GO:0046872">
    <property type="term" value="F:metal ion binding"/>
    <property type="evidence" value="ECO:0007669"/>
    <property type="project" value="UniProtKB-KW"/>
</dbReference>
<organism evidence="3 4">
    <name type="scientific">Candidatus Yanofskybacteria bacterium RIFCSPHIGHO2_01_FULL_45_42</name>
    <dbReference type="NCBI Taxonomy" id="1802671"/>
    <lineage>
        <taxon>Bacteria</taxon>
        <taxon>Candidatus Yanofskyibacteriota</taxon>
    </lineage>
</organism>
<sequence>MKLIDAHTHIHFAAFEKDYREVIKRAFDVGVGMVTVGTQRDTSRRAVEVANEFTGVWAAVGLHPTHTDTSYHDSQELGGGSGFISRGEDFDYEYYKSLAVDSRVVAIGECGLDYFRIEGDEIKIKEKQKAVFIQQIKLAQELNKALMIHCRPSKGTDDAYADLLAITSNLEPRTSNILHFYVGSLAMTKKFVEAGFYFTFGGVITFARDYDEAIKYIPLDRILLETDAPYVAPEPHRGKRNESSYIIETAKKMAELKNISVDKIAEITVNNSLNVFRIRA</sequence>
<dbReference type="InterPro" id="IPR032466">
    <property type="entry name" value="Metal_Hydrolase"/>
</dbReference>
<dbReference type="Pfam" id="PF01026">
    <property type="entry name" value="TatD_DNase"/>
    <property type="match status" value="1"/>
</dbReference>
<dbReference type="EMBL" id="MGJL01000011">
    <property type="protein sequence ID" value="OGN08083.1"/>
    <property type="molecule type" value="Genomic_DNA"/>
</dbReference>
<feature type="binding site" evidence="2">
    <location>
        <position position="179"/>
    </location>
    <ligand>
        <name>a divalent metal cation</name>
        <dbReference type="ChEBI" id="CHEBI:60240"/>
        <label>2</label>
    </ligand>
</feature>
<proteinExistence type="predicted"/>
<dbReference type="PANTHER" id="PTHR46124">
    <property type="entry name" value="D-AMINOACYL-TRNA DEACYLASE"/>
    <property type="match status" value="1"/>
</dbReference>
<evidence type="ECO:0000313" key="4">
    <source>
        <dbReference type="Proteomes" id="UP000178023"/>
    </source>
</evidence>
<dbReference type="InterPro" id="IPR001130">
    <property type="entry name" value="TatD-like"/>
</dbReference>
<dbReference type="PROSITE" id="PS01091">
    <property type="entry name" value="TATD_3"/>
    <property type="match status" value="1"/>
</dbReference>